<dbReference type="Proteomes" id="UP000837803">
    <property type="component" value="Unassembled WGS sequence"/>
</dbReference>
<dbReference type="Pfam" id="PF03422">
    <property type="entry name" value="CBM_6"/>
    <property type="match status" value="1"/>
</dbReference>
<dbReference type="Gene3D" id="2.160.20.10">
    <property type="entry name" value="Single-stranded right-handed beta-helix, Pectin lyase-like"/>
    <property type="match status" value="1"/>
</dbReference>
<dbReference type="InterPro" id="IPR008979">
    <property type="entry name" value="Galactose-bd-like_sf"/>
</dbReference>
<evidence type="ECO:0000256" key="1">
    <source>
        <dbReference type="ARBA" id="ARBA00022729"/>
    </source>
</evidence>
<dbReference type="InterPro" id="IPR006584">
    <property type="entry name" value="Cellulose-bd_IV"/>
</dbReference>
<evidence type="ECO:0000313" key="4">
    <source>
        <dbReference type="Proteomes" id="UP000837803"/>
    </source>
</evidence>
<organism evidence="3 4">
    <name type="scientific">Neolewinella maritima</name>
    <dbReference type="NCBI Taxonomy" id="1383882"/>
    <lineage>
        <taxon>Bacteria</taxon>
        <taxon>Pseudomonadati</taxon>
        <taxon>Bacteroidota</taxon>
        <taxon>Saprospiria</taxon>
        <taxon>Saprospirales</taxon>
        <taxon>Lewinellaceae</taxon>
        <taxon>Neolewinella</taxon>
    </lineage>
</organism>
<keyword evidence="1" id="KW-0732">Signal</keyword>
<dbReference type="PROSITE" id="PS51175">
    <property type="entry name" value="CBM6"/>
    <property type="match status" value="1"/>
</dbReference>
<sequence length="617" mass="68328">MPHQFSSFSRTLSSSAALLLTSCLLFLSVSLGAVTTIYVNNGGSDNNPGTRSAPVKTLLRAKQLIENQYRSKPSTEQYEILLAGGQTFEGFAPQTNQLLIDFDAARSTFAFVWDINRQLRLSTYGDNSKATLIGDRYTYQGGPTNCIAVVAPSTRQVEIRNLRIQRFQVGAIFIHETRNVIVRDNEVSEIGTLYFPDEQDDDIYCAGVIYPRNSTNITVRGNTIRNCHNQRAFKQELHGVYMTRLGNSSVFDNTLVNISGSALKVRRQIRSRDAPNNIAIYNNDFIHTSISDQTQNVVQRGWMRLSGDSPDNCAYGISIYDNKFYYPFCDTEIEDCGSARARKCSVSNGQACGPDGCDTRIDWTNNDYRYSWARPAAYANPVTLLRAENRNVQSGTQTENEHPGYYGSGYVNFGGPGTFIEWSRVNGEGGGRRRFEIRYANGSGSSRRCHLRVDGQYIGAVSFPPTGSWQTWKTAQVWGDLPHGDHVIRLTASPGYDGPNVDQIRIVDATPSSSATTSSFRAPLEAPATGTVSVFPNPTSGQLTFAYELAQPQRVNIALFDLFGRRVAQVVDSEQSAGPQRIRWHARAATGGALPAGSYVYRIQTADRQYQGSLVLR</sequence>
<accession>A0ABM9B2R9</accession>
<dbReference type="RefSeq" id="WP_238751487.1">
    <property type="nucleotide sequence ID" value="NZ_CAKLPZ010000003.1"/>
</dbReference>
<dbReference type="Gene3D" id="2.60.40.4070">
    <property type="match status" value="1"/>
</dbReference>
<dbReference type="EMBL" id="CAKLPZ010000003">
    <property type="protein sequence ID" value="CAH1001638.1"/>
    <property type="molecule type" value="Genomic_DNA"/>
</dbReference>
<gene>
    <name evidence="3" type="ORF">LEM8419_02543</name>
</gene>
<proteinExistence type="predicted"/>
<reference evidence="3" key="1">
    <citation type="submission" date="2021-12" db="EMBL/GenBank/DDBJ databases">
        <authorList>
            <person name="Rodrigo-Torres L."/>
            <person name="Arahal R. D."/>
            <person name="Lucena T."/>
        </authorList>
    </citation>
    <scope>NUCLEOTIDE SEQUENCE</scope>
    <source>
        <strain evidence="3">CECT 8419</strain>
    </source>
</reference>
<dbReference type="NCBIfam" id="TIGR04183">
    <property type="entry name" value="Por_Secre_tail"/>
    <property type="match status" value="1"/>
</dbReference>
<dbReference type="InterPro" id="IPR011050">
    <property type="entry name" value="Pectin_lyase_fold/virulence"/>
</dbReference>
<dbReference type="SMART" id="SM00606">
    <property type="entry name" value="CBD_IV"/>
    <property type="match status" value="1"/>
</dbReference>
<dbReference type="InterPro" id="IPR006626">
    <property type="entry name" value="PbH1"/>
</dbReference>
<dbReference type="InterPro" id="IPR026444">
    <property type="entry name" value="Secre_tail"/>
</dbReference>
<dbReference type="SUPFAM" id="SSF49785">
    <property type="entry name" value="Galactose-binding domain-like"/>
    <property type="match status" value="1"/>
</dbReference>
<dbReference type="InterPro" id="IPR012334">
    <property type="entry name" value="Pectin_lyas_fold"/>
</dbReference>
<evidence type="ECO:0000259" key="2">
    <source>
        <dbReference type="PROSITE" id="PS51175"/>
    </source>
</evidence>
<dbReference type="SUPFAM" id="SSF51126">
    <property type="entry name" value="Pectin lyase-like"/>
    <property type="match status" value="1"/>
</dbReference>
<name>A0ABM9B2R9_9BACT</name>
<comment type="caution">
    <text evidence="3">The sequence shown here is derived from an EMBL/GenBank/DDBJ whole genome shotgun (WGS) entry which is preliminary data.</text>
</comment>
<evidence type="ECO:0000313" key="3">
    <source>
        <dbReference type="EMBL" id="CAH1001638.1"/>
    </source>
</evidence>
<dbReference type="SMART" id="SM00710">
    <property type="entry name" value="PbH1"/>
    <property type="match status" value="4"/>
</dbReference>
<protein>
    <recommendedName>
        <fullName evidence="2">CBM6 domain-containing protein</fullName>
    </recommendedName>
</protein>
<keyword evidence="4" id="KW-1185">Reference proteome</keyword>
<feature type="domain" description="CBM6" evidence="2">
    <location>
        <begin position="383"/>
        <end position="507"/>
    </location>
</feature>
<dbReference type="Gene3D" id="2.60.120.260">
    <property type="entry name" value="Galactose-binding domain-like"/>
    <property type="match status" value="1"/>
</dbReference>
<dbReference type="InterPro" id="IPR005084">
    <property type="entry name" value="CBM6"/>
</dbReference>